<comment type="subcellular location">
    <subcellularLocation>
        <location evidence="1">Membrane</location>
        <topology evidence="1">Single-pass membrane protein</topology>
    </subcellularLocation>
</comment>
<feature type="region of interest" description="Disordered" evidence="9">
    <location>
        <begin position="115"/>
        <end position="145"/>
    </location>
</feature>
<dbReference type="SUPFAM" id="SSF57850">
    <property type="entry name" value="RING/U-box"/>
    <property type="match status" value="1"/>
</dbReference>
<dbReference type="STRING" id="133383.A0A1R0H346"/>
<dbReference type="InterPro" id="IPR001841">
    <property type="entry name" value="Znf_RING"/>
</dbReference>
<dbReference type="GO" id="GO:0008270">
    <property type="term" value="F:zinc ion binding"/>
    <property type="evidence" value="ECO:0007669"/>
    <property type="project" value="UniProtKB-KW"/>
</dbReference>
<feature type="region of interest" description="Disordered" evidence="9">
    <location>
        <begin position="42"/>
        <end position="61"/>
    </location>
</feature>
<evidence type="ECO:0000256" key="1">
    <source>
        <dbReference type="ARBA" id="ARBA00004167"/>
    </source>
</evidence>
<feature type="compositionally biased region" description="Low complexity" evidence="9">
    <location>
        <begin position="122"/>
        <end position="134"/>
    </location>
</feature>
<reference evidence="11 12" key="1">
    <citation type="journal article" date="2016" name="Mol. Biol. Evol.">
        <title>Genome-Wide Survey of Gut Fungi (Harpellales) Reveals the First Horizontally Transferred Ubiquitin Gene from a Mosquito Host.</title>
        <authorList>
            <person name="Wang Y."/>
            <person name="White M.M."/>
            <person name="Kvist S."/>
            <person name="Moncalvo J.M."/>
        </authorList>
    </citation>
    <scope>NUCLEOTIDE SEQUENCE [LARGE SCALE GENOMIC DNA]</scope>
    <source>
        <strain evidence="11 12">ALG-7-W6</strain>
    </source>
</reference>
<dbReference type="PANTHER" id="PTHR47168">
    <property type="entry name" value="RING ZINC FINGER DOMAIN SUPERFAMILY PROTEIN-RELATED"/>
    <property type="match status" value="1"/>
</dbReference>
<dbReference type="AlphaFoldDB" id="A0A1R0H346"/>
<evidence type="ECO:0000256" key="5">
    <source>
        <dbReference type="ARBA" id="ARBA00022833"/>
    </source>
</evidence>
<keyword evidence="12" id="KW-1185">Reference proteome</keyword>
<evidence type="ECO:0000313" key="11">
    <source>
        <dbReference type="EMBL" id="OLY83555.1"/>
    </source>
</evidence>
<dbReference type="GO" id="GO:0016020">
    <property type="term" value="C:membrane"/>
    <property type="evidence" value="ECO:0007669"/>
    <property type="project" value="UniProtKB-SubCell"/>
</dbReference>
<evidence type="ECO:0000256" key="2">
    <source>
        <dbReference type="ARBA" id="ARBA00022692"/>
    </source>
</evidence>
<feature type="region of interest" description="Disordered" evidence="9">
    <location>
        <begin position="191"/>
        <end position="252"/>
    </location>
</feature>
<evidence type="ECO:0000256" key="7">
    <source>
        <dbReference type="ARBA" id="ARBA00023136"/>
    </source>
</evidence>
<evidence type="ECO:0000256" key="6">
    <source>
        <dbReference type="ARBA" id="ARBA00022989"/>
    </source>
</evidence>
<comment type="caution">
    <text evidence="11">The sequence shown here is derived from an EMBL/GenBank/DDBJ whole genome shotgun (WGS) entry which is preliminary data.</text>
</comment>
<feature type="compositionally biased region" description="Polar residues" evidence="9">
    <location>
        <begin position="195"/>
        <end position="226"/>
    </location>
</feature>
<accession>A0A1R0H346</accession>
<evidence type="ECO:0000256" key="9">
    <source>
        <dbReference type="SAM" id="MobiDB-lite"/>
    </source>
</evidence>
<keyword evidence="7" id="KW-0472">Membrane</keyword>
<evidence type="ECO:0000256" key="3">
    <source>
        <dbReference type="ARBA" id="ARBA00022723"/>
    </source>
</evidence>
<name>A0A1R0H346_9FUNG</name>
<evidence type="ECO:0000313" key="12">
    <source>
        <dbReference type="Proteomes" id="UP000187455"/>
    </source>
</evidence>
<gene>
    <name evidence="11" type="ORF">AYI68_g2298</name>
</gene>
<keyword evidence="2" id="KW-0812">Transmembrane</keyword>
<dbReference type="InterPro" id="IPR013083">
    <property type="entry name" value="Znf_RING/FYVE/PHD"/>
</dbReference>
<organism evidence="11 12">
    <name type="scientific">Smittium mucronatum</name>
    <dbReference type="NCBI Taxonomy" id="133383"/>
    <lineage>
        <taxon>Eukaryota</taxon>
        <taxon>Fungi</taxon>
        <taxon>Fungi incertae sedis</taxon>
        <taxon>Zoopagomycota</taxon>
        <taxon>Kickxellomycotina</taxon>
        <taxon>Harpellomycetes</taxon>
        <taxon>Harpellales</taxon>
        <taxon>Legeriomycetaceae</taxon>
        <taxon>Smittium</taxon>
    </lineage>
</organism>
<dbReference type="Proteomes" id="UP000187455">
    <property type="component" value="Unassembled WGS sequence"/>
</dbReference>
<dbReference type="InterPro" id="IPR051653">
    <property type="entry name" value="E3_ligase_sorting_rcpt"/>
</dbReference>
<keyword evidence="4 8" id="KW-0863">Zinc-finger</keyword>
<feature type="compositionally biased region" description="Polar residues" evidence="9">
    <location>
        <begin position="42"/>
        <end position="55"/>
    </location>
</feature>
<dbReference type="EMBL" id="LSSL01000848">
    <property type="protein sequence ID" value="OLY83555.1"/>
    <property type="molecule type" value="Genomic_DNA"/>
</dbReference>
<keyword evidence="6" id="KW-1133">Transmembrane helix</keyword>
<sequence length="252" mass="27914">MIYRAVKKRNYANRLQASSLEYSESNIHTQPPIILHSNISTSQQPQNLTDSTQNLHDPPSYTPYIQELPTYPEEPHQLPYLTPEELEFYPTYTLEHQLISLGELKPLVNGVRPPLNDVPKNSSSPTVDSISSPDEVVSGREDSEFPQDYKDGDFVRAIPCHHLFHKNCLDNWLTKNKPSCPTCKADLHKPLDPPQTASSPTHISTPTNVPVSVPAPTSISTLTPHSTVAPIVNLPPHSAPTAPEAPEDSRPS</sequence>
<dbReference type="PROSITE" id="PS50089">
    <property type="entry name" value="ZF_RING_2"/>
    <property type="match status" value="1"/>
</dbReference>
<evidence type="ECO:0000256" key="8">
    <source>
        <dbReference type="PROSITE-ProRule" id="PRU00175"/>
    </source>
</evidence>
<dbReference type="OrthoDB" id="8062037at2759"/>
<dbReference type="Pfam" id="PF13639">
    <property type="entry name" value="zf-RING_2"/>
    <property type="match status" value="1"/>
</dbReference>
<evidence type="ECO:0000256" key="4">
    <source>
        <dbReference type="ARBA" id="ARBA00022771"/>
    </source>
</evidence>
<keyword evidence="3" id="KW-0479">Metal-binding</keyword>
<dbReference type="Gene3D" id="3.30.40.10">
    <property type="entry name" value="Zinc/RING finger domain, C3HC4 (zinc finger)"/>
    <property type="match status" value="1"/>
</dbReference>
<keyword evidence="5" id="KW-0862">Zinc</keyword>
<dbReference type="PANTHER" id="PTHR47168:SF1">
    <property type="entry name" value="OS02G0798600 PROTEIN"/>
    <property type="match status" value="1"/>
</dbReference>
<feature type="domain" description="RING-type" evidence="10">
    <location>
        <begin position="159"/>
        <end position="184"/>
    </location>
</feature>
<protein>
    <submittedName>
        <fullName evidence="11">RING finger protein</fullName>
    </submittedName>
</protein>
<evidence type="ECO:0000259" key="10">
    <source>
        <dbReference type="PROSITE" id="PS50089"/>
    </source>
</evidence>
<proteinExistence type="predicted"/>